<gene>
    <name evidence="3" type="ORF">HfgLR_12605</name>
</gene>
<proteinExistence type="predicted"/>
<evidence type="ECO:0000256" key="1">
    <source>
        <dbReference type="SAM" id="Coils"/>
    </source>
</evidence>
<reference evidence="3" key="1">
    <citation type="journal article" date="2021" name="Front. Microbiol.">
        <title>Cellular and Genomic Properties of Haloferax gibbonsii LR2-5, the Host of Euryarchaeal Virus HFTV1.</title>
        <authorList>
            <person name="Tittes C."/>
            <person name="Schwarzer S."/>
            <person name="Pfeiffer F."/>
            <person name="Dyall-Smith M."/>
            <person name="Rodriguez-Franco M."/>
            <person name="Oksanen H.M."/>
            <person name="Quax T.E.F."/>
        </authorList>
    </citation>
    <scope>NUCLEOTIDE SEQUENCE</scope>
    <source>
        <strain evidence="3">LR2-5</strain>
    </source>
</reference>
<dbReference type="InterPro" id="IPR025904">
    <property type="entry name" value="Tubulin-like"/>
</dbReference>
<protein>
    <submittedName>
        <fullName evidence="3">GTPase domain protein</fullName>
    </submittedName>
</protein>
<dbReference type="AlphaFoldDB" id="A0A871BHM7"/>
<evidence type="ECO:0000313" key="4">
    <source>
        <dbReference type="Proteomes" id="UP000663064"/>
    </source>
</evidence>
<dbReference type="GeneID" id="59460187"/>
<feature type="coiled-coil region" evidence="1">
    <location>
        <begin position="495"/>
        <end position="584"/>
    </location>
</feature>
<sequence length="1063" mass="120771">MNLPERIFAVGGAGKAITLQLLEADWVIDEVLKPRPNPQRVTVTVIDTAAGEHNEDLERIREIRQQITERERELRDPSKGRTGTINVEYKLVVDDIQLNGEIDLLGDDTVPRIASGNGMDEENWWLRPQHINENLDFAKGVVRKRGLGKAIFYKAYAEDDEISTYVDLPDKGKVAMIVGLGGGTGSGTFIRLARMLKQQQRTAEITLFGVLPNHTEGTEERTNGYAALSELEHMSLSGEQIFKDRILLPIDPTGFDGKRGNRIETGQFLQELDEALIYLITAYYNTQGLEDPFVGSPDYAPFTIGIPQVLRYNVDAINEARESLHDILSQKGEALDAEETLYSDIDRFLSRHYTTDRTAGTNLRDIDETDLEDRLNAVEELIEFDLFDELGYHSLDVFGTVLRDAKQEGESVTEQIQIAADSLRAGGHRQSVGDEGFVDDIDETLSEILEQQIRLLGHRKELLERKKAIDNGQVRKTVDYLLMVGSDAVNPGVQLSRLEGKLDDVKSKRERLADELEETREELERQRAEQSEAVRQRTDEWKRAVRHDHEELGELSELNVRQRLNDLQSALENYSSEIANVESGDELQNISDGKVISALEALVSDLDSAGVDFHEQQQQIKRSTKALKDARESQLEMNSEAGRLEQINPFDNSTEEQRKKSMQHYRRKKIELDDNGVFSISEPGPTFTCEVVFSADNIDQRVNQQERDVVNQLVSSVRSELSEPQQRDLDRFKSAVERGEDLDRLSQMVSDMLESDILGTEAVEERREELESEIDDLDSDIDVFEATADLFQDLNNIRSEYEQKQSEFEERRNSHGEVSTTPVSTADESYVYVKNIKPEDVLRTTGDVDIAESDLFKNAEETQRLQANLEELASNARNQKYTGLRRRKFSQGNARYNDIQIRIAAQSRAMDQLGADELDLQDIFQGSYDVGNGGAGNKDYTAWTCEFGDSWDIGLSVFVDGIFLDNIRKVSDADGYRDGYKQQQRKLGDDILVHHSYLLDEGKYVRRSDVLNMEDPDDVSFFLRDEHQVVDELLNDYYDIVHTNEPKTDAESELDTHPLERNE</sequence>
<organism evidence="3 4">
    <name type="scientific">Haloferax gibbonsii</name>
    <dbReference type="NCBI Taxonomy" id="35746"/>
    <lineage>
        <taxon>Archaea</taxon>
        <taxon>Methanobacteriati</taxon>
        <taxon>Methanobacteriota</taxon>
        <taxon>Stenosarchaea group</taxon>
        <taxon>Halobacteria</taxon>
        <taxon>Halobacteriales</taxon>
        <taxon>Haloferacaceae</taxon>
        <taxon>Haloferax</taxon>
    </lineage>
</organism>
<feature type="region of interest" description="Disordered" evidence="2">
    <location>
        <begin position="802"/>
        <end position="822"/>
    </location>
</feature>
<dbReference type="EMBL" id="CP063205">
    <property type="protein sequence ID" value="QOS12657.1"/>
    <property type="molecule type" value="Genomic_DNA"/>
</dbReference>
<dbReference type="SUPFAM" id="SSF52490">
    <property type="entry name" value="Tubulin nucleotide-binding domain-like"/>
    <property type="match status" value="1"/>
</dbReference>
<dbReference type="Proteomes" id="UP000663064">
    <property type="component" value="Chromosome"/>
</dbReference>
<evidence type="ECO:0000313" key="3">
    <source>
        <dbReference type="EMBL" id="QOS12657.1"/>
    </source>
</evidence>
<keyword evidence="1" id="KW-0175">Coiled coil</keyword>
<accession>A0A871BHM7</accession>
<evidence type="ECO:0000256" key="2">
    <source>
        <dbReference type="SAM" id="MobiDB-lite"/>
    </source>
</evidence>
<dbReference type="RefSeq" id="WP_193492546.1">
    <property type="nucleotide sequence ID" value="NZ_CP063205.1"/>
</dbReference>
<dbReference type="InterPro" id="IPR036525">
    <property type="entry name" value="Tubulin/FtsZ_GTPase_sf"/>
</dbReference>
<name>A0A871BHM7_HALGI</name>
<dbReference type="Pfam" id="PF13809">
    <property type="entry name" value="Tubulin_2"/>
    <property type="match status" value="1"/>
</dbReference>
<feature type="compositionally biased region" description="Basic and acidic residues" evidence="2">
    <location>
        <begin position="802"/>
        <end position="815"/>
    </location>
</feature>
<dbReference type="Gene3D" id="3.40.50.1440">
    <property type="entry name" value="Tubulin/FtsZ, GTPase domain"/>
    <property type="match status" value="1"/>
</dbReference>